<evidence type="ECO:0000256" key="4">
    <source>
        <dbReference type="PROSITE-ProRule" id="PRU00091"/>
    </source>
</evidence>
<dbReference type="InterPro" id="IPR021565">
    <property type="entry name" value="Rbsn_Rab-bd"/>
</dbReference>
<evidence type="ECO:0000256" key="2">
    <source>
        <dbReference type="ARBA" id="ARBA00022771"/>
    </source>
</evidence>
<feature type="compositionally biased region" description="Basic and acidic residues" evidence="6">
    <location>
        <begin position="435"/>
        <end position="454"/>
    </location>
</feature>
<evidence type="ECO:0000313" key="8">
    <source>
        <dbReference type="Proteomes" id="UP000095283"/>
    </source>
</evidence>
<dbReference type="WBParaSite" id="Hba_06725">
    <property type="protein sequence ID" value="Hba_06725"/>
    <property type="gene ID" value="Hba_06725"/>
</dbReference>
<evidence type="ECO:0000256" key="3">
    <source>
        <dbReference type="ARBA" id="ARBA00022833"/>
    </source>
</evidence>
<dbReference type="InterPro" id="IPR000306">
    <property type="entry name" value="Znf_FYVE"/>
</dbReference>
<dbReference type="Proteomes" id="UP000095283">
    <property type="component" value="Unplaced"/>
</dbReference>
<protein>
    <submittedName>
        <fullName evidence="9">FYVE-type domain-containing protein</fullName>
    </submittedName>
</protein>
<dbReference type="InterPro" id="IPR017455">
    <property type="entry name" value="Znf_FYVE-rel"/>
</dbReference>
<accession>A0A1I7WNK0</accession>
<dbReference type="InterPro" id="IPR036531">
    <property type="entry name" value="Rbsn_Rab-bd_sf"/>
</dbReference>
<dbReference type="Pfam" id="PF01363">
    <property type="entry name" value="FYVE"/>
    <property type="match status" value="1"/>
</dbReference>
<feature type="domain" description="FYVE-type" evidence="7">
    <location>
        <begin position="173"/>
        <end position="207"/>
    </location>
</feature>
<proteinExistence type="predicted"/>
<dbReference type="PANTHER" id="PTHR13510:SF44">
    <property type="entry name" value="RABENOSYN-5"/>
    <property type="match status" value="1"/>
</dbReference>
<keyword evidence="5" id="KW-0175">Coiled coil</keyword>
<evidence type="ECO:0000256" key="5">
    <source>
        <dbReference type="SAM" id="Coils"/>
    </source>
</evidence>
<dbReference type="InterPro" id="IPR052727">
    <property type="entry name" value="Rab4/Rab5_effector"/>
</dbReference>
<feature type="region of interest" description="Disordered" evidence="6">
    <location>
        <begin position="435"/>
        <end position="459"/>
    </location>
</feature>
<dbReference type="Gene3D" id="3.30.40.10">
    <property type="entry name" value="Zinc/RING finger domain, C3HC4 (zinc finger)"/>
    <property type="match status" value="1"/>
</dbReference>
<evidence type="ECO:0000256" key="6">
    <source>
        <dbReference type="SAM" id="MobiDB-lite"/>
    </source>
</evidence>
<feature type="coiled-coil region" evidence="5">
    <location>
        <begin position="521"/>
        <end position="548"/>
    </location>
</feature>
<evidence type="ECO:0000256" key="1">
    <source>
        <dbReference type="ARBA" id="ARBA00022723"/>
    </source>
</evidence>
<keyword evidence="3" id="KW-0862">Zinc</keyword>
<dbReference type="PANTHER" id="PTHR13510">
    <property type="entry name" value="FYVE-FINGER-CONTAINING RAB5 EFFECTOR PROTEIN RABENOSYN-5-RELATED"/>
    <property type="match status" value="1"/>
</dbReference>
<reference evidence="9" key="1">
    <citation type="submission" date="2016-11" db="UniProtKB">
        <authorList>
            <consortium name="WormBaseParasite"/>
        </authorList>
    </citation>
    <scope>IDENTIFICATION</scope>
</reference>
<dbReference type="AlphaFoldDB" id="A0A1I7WNK0"/>
<dbReference type="InterPro" id="IPR011011">
    <property type="entry name" value="Znf_FYVE_PHD"/>
</dbReference>
<dbReference type="PROSITE" id="PS50178">
    <property type="entry name" value="ZF_FYVE"/>
    <property type="match status" value="1"/>
</dbReference>
<dbReference type="Gene3D" id="4.10.860.20">
    <property type="entry name" value="Rabenosyn, Rab binding domain"/>
    <property type="match status" value="1"/>
</dbReference>
<dbReference type="InterPro" id="IPR013083">
    <property type="entry name" value="Znf_RING/FYVE/PHD"/>
</dbReference>
<organism evidence="8 9">
    <name type="scientific">Heterorhabditis bacteriophora</name>
    <name type="common">Entomopathogenic nematode worm</name>
    <dbReference type="NCBI Taxonomy" id="37862"/>
    <lineage>
        <taxon>Eukaryota</taxon>
        <taxon>Metazoa</taxon>
        <taxon>Ecdysozoa</taxon>
        <taxon>Nematoda</taxon>
        <taxon>Chromadorea</taxon>
        <taxon>Rhabditida</taxon>
        <taxon>Rhabditina</taxon>
        <taxon>Rhabditomorpha</taxon>
        <taxon>Strongyloidea</taxon>
        <taxon>Heterorhabditidae</taxon>
        <taxon>Heterorhabditis</taxon>
    </lineage>
</organism>
<keyword evidence="2 4" id="KW-0863">Zinc-finger</keyword>
<dbReference type="SMART" id="SM00064">
    <property type="entry name" value="FYVE"/>
    <property type="match status" value="1"/>
</dbReference>
<evidence type="ECO:0000313" key="9">
    <source>
        <dbReference type="WBParaSite" id="Hba_06725"/>
    </source>
</evidence>
<keyword evidence="8" id="KW-1185">Reference proteome</keyword>
<name>A0A1I7WNK0_HETBA</name>
<dbReference type="GO" id="GO:0008270">
    <property type="term" value="F:zinc ion binding"/>
    <property type="evidence" value="ECO:0007669"/>
    <property type="project" value="UniProtKB-KW"/>
</dbReference>
<dbReference type="SUPFAM" id="SSF140125">
    <property type="entry name" value="Rabenosyn-5 Rab-binding domain-like"/>
    <property type="match status" value="1"/>
</dbReference>
<evidence type="ECO:0000259" key="7">
    <source>
        <dbReference type="PROSITE" id="PS50178"/>
    </source>
</evidence>
<dbReference type="SUPFAM" id="SSF57903">
    <property type="entry name" value="FYVE/PHD zinc finger"/>
    <property type="match status" value="1"/>
</dbReference>
<keyword evidence="1" id="KW-0479">Metal-binding</keyword>
<dbReference type="Pfam" id="PF11464">
    <property type="entry name" value="Rbsn"/>
    <property type="match status" value="1"/>
</dbReference>
<sequence>MMADVVRQGFICPFCMADMGDSPGLQNHVETSHPENGVELTDSVMDNVRGFLDKAKRGMRKLDAKMSSELSQVNIGVSTSVADLASMASAVQERVQEKTKQPSLIRLHPVKAEIGVTRSHSEYFLKHRDSSVNESAVRTNMLIIRLDKLINNCPTDLTKRKEFERSIVPWSADQESLHCGRCAAKFGITRRRHHCRLCGRVMCHQCSRFLGFLSARKLTNPALAAEMLENLPMSALSESCPSHSRRLLEITQRTTGKMKSFLEGAVGKIQSDGSEVSLGSLLQQDEAECLRVCGSCLVDLERREDMMEQRNPPILVASMASSYSRMASSLNCINTNNFLLAVSIYIIFTLKICSNGETMYTLKSAEEMRAKLFQKQREIDHLRYISFMFYILAKKSPQMLLFVGLKRHNYVKIFVPLLYNIYRYSSASVPSVSSFRKEQSPQDHISQRDRRQTDEGWTPQQTRLKHFSSIKIVFRSYNPFMEEEDMMHPMFEQRDIIKGYIREYGSFKKIISSRYLSQAAAAGRLEEVEMLERNLHDLEKEMEMIGLLS</sequence>